<dbReference type="InterPro" id="IPR045569">
    <property type="entry name" value="Metalloprtase-TldD/E_C"/>
</dbReference>
<dbReference type="Gene3D" id="3.30.2290.10">
    <property type="entry name" value="PmbA/TldD superfamily"/>
    <property type="match status" value="1"/>
</dbReference>
<dbReference type="PANTHER" id="PTHR43421">
    <property type="entry name" value="METALLOPROTEASE PMBA"/>
    <property type="match status" value="1"/>
</dbReference>
<dbReference type="RefSeq" id="WP_189991752.1">
    <property type="nucleotide sequence ID" value="NZ_BMZS01000008.1"/>
</dbReference>
<dbReference type="PANTHER" id="PTHR43421:SF1">
    <property type="entry name" value="METALLOPROTEASE PMBA"/>
    <property type="match status" value="1"/>
</dbReference>
<feature type="domain" description="Metalloprotease TldD/E N-terminal" evidence="3">
    <location>
        <begin position="28"/>
        <end position="92"/>
    </location>
</feature>
<dbReference type="InterPro" id="IPR036059">
    <property type="entry name" value="TldD/PmbA_sf"/>
</dbReference>
<evidence type="ECO:0000313" key="6">
    <source>
        <dbReference type="EMBL" id="GHD55193.1"/>
    </source>
</evidence>
<sequence>MTDNAATDALSLLDDLLARARRAGADAADALLARGVSQSVSQRMGTPEAVERSEGRDMELRVFVGRRQAVVSSTDFATDALDELVSRALAMAKAAPEDKYAGIADPGQIARSWPAIEMFDPTEPSAETLVERARIAEEAALAVEGVTNSEGGEASWGTTEVALAASNGFAGTYRRSSFSIAASVVAGTGQKMERDYDYTAAVYDADLKPAEEIGRSAGERAVRRLNPRRPKTATLPVVYDPRAGRSVLMHLASAINGSSIARGTSFLKNDMGAALFAPGIRVVDDPHRPRGHRSKPFDGEGLPTGPRAMVEDGRLASWFLDLATARQLGLESTGHAARGAGSPPSPGSTNLYLDKGAVGRDALIADIERGFYVTELMGSSVNLVTGDYSRGAAGYWIENGEITFPVSEMTIAGHLRDIFRTLTPADDLEFKYGIDVPTLRVEGLLVAGGQD</sequence>
<comment type="caution">
    <text evidence="6">The sequence shown here is derived from an EMBL/GenBank/DDBJ whole genome shotgun (WGS) entry which is preliminary data.</text>
</comment>
<dbReference type="SUPFAM" id="SSF111283">
    <property type="entry name" value="Putative modulator of DNA gyrase, PmbA/TldD"/>
    <property type="match status" value="1"/>
</dbReference>
<evidence type="ECO:0000313" key="7">
    <source>
        <dbReference type="Proteomes" id="UP000630353"/>
    </source>
</evidence>
<dbReference type="GO" id="GO:0006508">
    <property type="term" value="P:proteolysis"/>
    <property type="evidence" value="ECO:0007669"/>
    <property type="project" value="InterPro"/>
</dbReference>
<keyword evidence="7" id="KW-1185">Reference proteome</keyword>
<comment type="similarity">
    <text evidence="1">Belongs to the peptidase U62 family.</text>
</comment>
<feature type="domain" description="Metalloprotease TldD/E central" evidence="5">
    <location>
        <begin position="120"/>
        <end position="225"/>
    </location>
</feature>
<gene>
    <name evidence="6" type="ORF">GCM10017083_33760</name>
</gene>
<evidence type="ECO:0000259" key="5">
    <source>
        <dbReference type="Pfam" id="PF19290"/>
    </source>
</evidence>
<reference evidence="6" key="1">
    <citation type="journal article" date="2014" name="Int. J. Syst. Evol. Microbiol.">
        <title>Complete genome sequence of Corynebacterium casei LMG S-19264T (=DSM 44701T), isolated from a smear-ripened cheese.</title>
        <authorList>
            <consortium name="US DOE Joint Genome Institute (JGI-PGF)"/>
            <person name="Walter F."/>
            <person name="Albersmeier A."/>
            <person name="Kalinowski J."/>
            <person name="Ruckert C."/>
        </authorList>
    </citation>
    <scope>NUCLEOTIDE SEQUENCE</scope>
    <source>
        <strain evidence="6">KCTC 42651</strain>
    </source>
</reference>
<evidence type="ECO:0000259" key="3">
    <source>
        <dbReference type="Pfam" id="PF01523"/>
    </source>
</evidence>
<name>A0A919CQH2_9PROT</name>
<evidence type="ECO:0000256" key="2">
    <source>
        <dbReference type="SAM" id="MobiDB-lite"/>
    </source>
</evidence>
<dbReference type="InterPro" id="IPR002510">
    <property type="entry name" value="Metalloprtase-TldD/E_N"/>
</dbReference>
<dbReference type="Pfam" id="PF01523">
    <property type="entry name" value="PmbA_TldD_1st"/>
    <property type="match status" value="1"/>
</dbReference>
<dbReference type="InterPro" id="IPR045570">
    <property type="entry name" value="Metalloprtase-TldD/E_cen_dom"/>
</dbReference>
<dbReference type="AlphaFoldDB" id="A0A919CQH2"/>
<dbReference type="InterPro" id="IPR035068">
    <property type="entry name" value="TldD/PmbA_N"/>
</dbReference>
<feature type="region of interest" description="Disordered" evidence="2">
    <location>
        <begin position="285"/>
        <end position="304"/>
    </location>
</feature>
<accession>A0A919CQH2</accession>
<dbReference type="GO" id="GO:0008237">
    <property type="term" value="F:metallopeptidase activity"/>
    <property type="evidence" value="ECO:0007669"/>
    <property type="project" value="InterPro"/>
</dbReference>
<dbReference type="Pfam" id="PF19290">
    <property type="entry name" value="PmbA_TldD_2nd"/>
    <property type="match status" value="1"/>
</dbReference>
<evidence type="ECO:0000259" key="4">
    <source>
        <dbReference type="Pfam" id="PF19289"/>
    </source>
</evidence>
<dbReference type="EMBL" id="BMZS01000008">
    <property type="protein sequence ID" value="GHD55193.1"/>
    <property type="molecule type" value="Genomic_DNA"/>
</dbReference>
<organism evidence="6 7">
    <name type="scientific">Thalassobaculum fulvum</name>
    <dbReference type="NCBI Taxonomy" id="1633335"/>
    <lineage>
        <taxon>Bacteria</taxon>
        <taxon>Pseudomonadati</taxon>
        <taxon>Pseudomonadota</taxon>
        <taxon>Alphaproteobacteria</taxon>
        <taxon>Rhodospirillales</taxon>
        <taxon>Thalassobaculaceae</taxon>
        <taxon>Thalassobaculum</taxon>
    </lineage>
</organism>
<feature type="domain" description="Metalloprotease TldD/E C-terminal" evidence="4">
    <location>
        <begin position="233"/>
        <end position="448"/>
    </location>
</feature>
<dbReference type="InterPro" id="IPR047657">
    <property type="entry name" value="PmbA"/>
</dbReference>
<evidence type="ECO:0000256" key="1">
    <source>
        <dbReference type="ARBA" id="ARBA00005836"/>
    </source>
</evidence>
<reference evidence="6" key="2">
    <citation type="submission" date="2020-09" db="EMBL/GenBank/DDBJ databases">
        <authorList>
            <person name="Sun Q."/>
            <person name="Kim S."/>
        </authorList>
    </citation>
    <scope>NUCLEOTIDE SEQUENCE</scope>
    <source>
        <strain evidence="6">KCTC 42651</strain>
    </source>
</reference>
<proteinExistence type="inferred from homology"/>
<protein>
    <submittedName>
        <fullName evidence="6">Modulator protein</fullName>
    </submittedName>
</protein>
<dbReference type="GO" id="GO:0005829">
    <property type="term" value="C:cytosol"/>
    <property type="evidence" value="ECO:0007669"/>
    <property type="project" value="TreeGrafter"/>
</dbReference>
<dbReference type="Proteomes" id="UP000630353">
    <property type="component" value="Unassembled WGS sequence"/>
</dbReference>
<dbReference type="Pfam" id="PF19289">
    <property type="entry name" value="PmbA_TldD_3rd"/>
    <property type="match status" value="1"/>
</dbReference>